<dbReference type="Gene3D" id="3.40.50.300">
    <property type="entry name" value="P-loop containing nucleotide triphosphate hydrolases"/>
    <property type="match status" value="1"/>
</dbReference>
<dbReference type="GO" id="GO:0005524">
    <property type="term" value="F:ATP binding"/>
    <property type="evidence" value="ECO:0007669"/>
    <property type="project" value="UniProtKB-KW"/>
</dbReference>
<evidence type="ECO:0000259" key="4">
    <source>
        <dbReference type="PROSITE" id="PS50893"/>
    </source>
</evidence>
<dbReference type="AlphaFoldDB" id="A0A377J4S3"/>
<dbReference type="PROSITE" id="PS50893">
    <property type="entry name" value="ABC_TRANSPORTER_2"/>
    <property type="match status" value="1"/>
</dbReference>
<protein>
    <submittedName>
        <fullName evidence="5">Dipeptide transport system ATP-binding protein</fullName>
        <ecNumber evidence="5">3.6.3.-</ecNumber>
    </submittedName>
</protein>
<evidence type="ECO:0000313" key="5">
    <source>
        <dbReference type="EMBL" id="STO97450.1"/>
    </source>
</evidence>
<feature type="domain" description="ABC transporter" evidence="4">
    <location>
        <begin position="3"/>
        <end position="228"/>
    </location>
</feature>
<accession>A0A377J4S3</accession>
<evidence type="ECO:0000256" key="2">
    <source>
        <dbReference type="ARBA" id="ARBA00022741"/>
    </source>
</evidence>
<dbReference type="InterPro" id="IPR017871">
    <property type="entry name" value="ABC_transporter-like_CS"/>
</dbReference>
<dbReference type="PANTHER" id="PTHR42798">
    <property type="entry name" value="LIPOPROTEIN-RELEASING SYSTEM ATP-BINDING PROTEIN LOLD"/>
    <property type="match status" value="1"/>
</dbReference>
<keyword evidence="5" id="KW-0378">Hydrolase</keyword>
<evidence type="ECO:0000313" key="6">
    <source>
        <dbReference type="Proteomes" id="UP000254841"/>
    </source>
</evidence>
<proteinExistence type="inferred from homology"/>
<dbReference type="PANTHER" id="PTHR42798:SF7">
    <property type="entry name" value="ALPHA-D-RIBOSE 1-METHYLPHOSPHONATE 5-TRIPHOSPHATE SYNTHASE SUBUNIT PHNL"/>
    <property type="match status" value="1"/>
</dbReference>
<dbReference type="EC" id="3.6.3.-" evidence="5"/>
<dbReference type="NCBIfam" id="TIGR02324">
    <property type="entry name" value="CP_lyasePhnL"/>
    <property type="match status" value="1"/>
</dbReference>
<keyword evidence="3 5" id="KW-0067">ATP-binding</keyword>
<evidence type="ECO:0000256" key="3">
    <source>
        <dbReference type="ARBA" id="ARBA00022840"/>
    </source>
</evidence>
<dbReference type="InterPro" id="IPR027417">
    <property type="entry name" value="P-loop_NTPase"/>
</dbReference>
<dbReference type="GO" id="GO:0016887">
    <property type="term" value="F:ATP hydrolysis activity"/>
    <property type="evidence" value="ECO:0007669"/>
    <property type="project" value="InterPro"/>
</dbReference>
<dbReference type="OrthoDB" id="9772049at2"/>
<dbReference type="EMBL" id="UGHV01000001">
    <property type="protein sequence ID" value="STO97450.1"/>
    <property type="molecule type" value="Genomic_DNA"/>
</dbReference>
<sequence>MVLEVKNLSKHFIAHTRGGIEVSGFHNVSFTLQKGQFLSIAGKSGSGKSSILKVLYRSYLPSSGSINLYDNGTFIASITDSSDSEILSLRESHIGYVSQFLQVLPRVSAVNIVANPLILQGESETKAKDRAKEMLSFFGIKESLFDLSPLTFSGGEQQRVNIAKGIIAPKKLLLLDEPTASLDKDNRQKVLEKLRILKQEGISMIGIFHDKESMEAISDTIYTMGVAQ</sequence>
<dbReference type="SMART" id="SM00382">
    <property type="entry name" value="AAA"/>
    <property type="match status" value="1"/>
</dbReference>
<dbReference type="Pfam" id="PF00005">
    <property type="entry name" value="ABC_tran"/>
    <property type="match status" value="1"/>
</dbReference>
<reference evidence="5 6" key="1">
    <citation type="submission" date="2018-06" db="EMBL/GenBank/DDBJ databases">
        <authorList>
            <consortium name="Pathogen Informatics"/>
            <person name="Doyle S."/>
        </authorList>
    </citation>
    <scope>NUCLEOTIDE SEQUENCE [LARGE SCALE GENOMIC DNA]</scope>
    <source>
        <strain evidence="5 6">NCTC12410</strain>
    </source>
</reference>
<keyword evidence="2" id="KW-0547">Nucleotide-binding</keyword>
<comment type="similarity">
    <text evidence="1">Belongs to the ABC transporter superfamily.</text>
</comment>
<dbReference type="InterPro" id="IPR012701">
    <property type="entry name" value="CP_lyase_PhnL"/>
</dbReference>
<dbReference type="SUPFAM" id="SSF52540">
    <property type="entry name" value="P-loop containing nucleoside triphosphate hydrolases"/>
    <property type="match status" value="1"/>
</dbReference>
<dbReference type="RefSeq" id="WP_115011684.1">
    <property type="nucleotide sequence ID" value="NZ_UGHV01000001.1"/>
</dbReference>
<gene>
    <name evidence="5" type="primary">lolD_1</name>
    <name evidence="5" type="ORF">NCTC12410_01281</name>
</gene>
<dbReference type="InterPro" id="IPR003439">
    <property type="entry name" value="ABC_transporter-like_ATP-bd"/>
</dbReference>
<evidence type="ECO:0000256" key="1">
    <source>
        <dbReference type="ARBA" id="ARBA00005417"/>
    </source>
</evidence>
<name>A0A377J4S3_9HELI</name>
<organism evidence="5 6">
    <name type="scientific">Helicobacter canis</name>
    <dbReference type="NCBI Taxonomy" id="29419"/>
    <lineage>
        <taxon>Bacteria</taxon>
        <taxon>Pseudomonadati</taxon>
        <taxon>Campylobacterota</taxon>
        <taxon>Epsilonproteobacteria</taxon>
        <taxon>Campylobacterales</taxon>
        <taxon>Helicobacteraceae</taxon>
        <taxon>Helicobacter</taxon>
    </lineage>
</organism>
<dbReference type="PROSITE" id="PS00211">
    <property type="entry name" value="ABC_TRANSPORTER_1"/>
    <property type="match status" value="1"/>
</dbReference>
<dbReference type="InterPro" id="IPR003593">
    <property type="entry name" value="AAA+_ATPase"/>
</dbReference>
<dbReference type="Proteomes" id="UP000254841">
    <property type="component" value="Unassembled WGS sequence"/>
</dbReference>